<feature type="transmembrane region" description="Helical" evidence="1">
    <location>
        <begin position="57"/>
        <end position="75"/>
    </location>
</feature>
<feature type="transmembrane region" description="Helical" evidence="1">
    <location>
        <begin position="129"/>
        <end position="149"/>
    </location>
</feature>
<keyword evidence="1" id="KW-0812">Transmembrane</keyword>
<proteinExistence type="predicted"/>
<reference evidence="2" key="1">
    <citation type="submission" date="2020-10" db="EMBL/GenBank/DDBJ databases">
        <title>De novo genome project of the cellulose decomposer Thermobifida halotolerans type strain.</title>
        <authorList>
            <person name="Nagy I."/>
            <person name="Horvath B."/>
            <person name="Kukolya J."/>
            <person name="Nagy I."/>
            <person name="Orsini M."/>
        </authorList>
    </citation>
    <scope>NUCLEOTIDE SEQUENCE</scope>
    <source>
        <strain evidence="2">DSM 44931</strain>
    </source>
</reference>
<accession>A0AA97LZQ3</accession>
<dbReference type="Proteomes" id="UP000265719">
    <property type="component" value="Chromosome"/>
</dbReference>
<dbReference type="AlphaFoldDB" id="A0AA97LZQ3"/>
<dbReference type="KEGG" id="thao:NI17_009280"/>
<name>A0AA97LZQ3_9ACTN</name>
<keyword evidence="1" id="KW-0472">Membrane</keyword>
<dbReference type="EMBL" id="CP063196">
    <property type="protein sequence ID" value="UOE21297.1"/>
    <property type="molecule type" value="Genomic_DNA"/>
</dbReference>
<gene>
    <name evidence="2" type="ORF">NI17_009280</name>
</gene>
<sequence length="155" mass="16241">MEDQYRSDEFAGCGAGSTAPGELVRAVLPILFMYLGVGDWNPALLWSTEALTGQGRFLLYAVLMTLTGFAAPLLARRNLTGIIAVTVLIALTMAQLFAAVPAADALLPLSAARNLLLEPTTNVLTASPAHGAAVLVGWAVLTVAAAVALHRWDAR</sequence>
<dbReference type="RefSeq" id="WP_068694232.1">
    <property type="nucleotide sequence ID" value="NZ_CP063196.1"/>
</dbReference>
<evidence type="ECO:0000313" key="3">
    <source>
        <dbReference type="Proteomes" id="UP000265719"/>
    </source>
</evidence>
<evidence type="ECO:0000256" key="1">
    <source>
        <dbReference type="SAM" id="Phobius"/>
    </source>
</evidence>
<keyword evidence="1" id="KW-1133">Transmembrane helix</keyword>
<protein>
    <submittedName>
        <fullName evidence="2">Uncharacterized protein</fullName>
    </submittedName>
</protein>
<keyword evidence="3" id="KW-1185">Reference proteome</keyword>
<organism evidence="2 3">
    <name type="scientific">Thermobifida halotolerans</name>
    <dbReference type="NCBI Taxonomy" id="483545"/>
    <lineage>
        <taxon>Bacteria</taxon>
        <taxon>Bacillati</taxon>
        <taxon>Actinomycetota</taxon>
        <taxon>Actinomycetes</taxon>
        <taxon>Streptosporangiales</taxon>
        <taxon>Nocardiopsidaceae</taxon>
        <taxon>Thermobifida</taxon>
    </lineage>
</organism>
<feature type="transmembrane region" description="Helical" evidence="1">
    <location>
        <begin position="82"/>
        <end position="109"/>
    </location>
</feature>
<evidence type="ECO:0000313" key="2">
    <source>
        <dbReference type="EMBL" id="UOE21297.1"/>
    </source>
</evidence>